<dbReference type="InterPro" id="IPR035307">
    <property type="entry name" value="DEFB136/42"/>
</dbReference>
<feature type="region of interest" description="Disordered" evidence="1">
    <location>
        <begin position="71"/>
        <end position="94"/>
    </location>
</feature>
<dbReference type="GeneID" id="110594417"/>
<proteinExistence type="predicted"/>
<dbReference type="GO" id="GO:0140367">
    <property type="term" value="P:antibacterial innate immune response"/>
    <property type="evidence" value="ECO:0007669"/>
    <property type="project" value="TreeGrafter"/>
</dbReference>
<feature type="signal peptide" evidence="2">
    <location>
        <begin position="1"/>
        <end position="21"/>
    </location>
</feature>
<dbReference type="GO" id="GO:0061760">
    <property type="term" value="P:antifungal innate immune response"/>
    <property type="evidence" value="ECO:0007669"/>
    <property type="project" value="TreeGrafter"/>
</dbReference>
<accession>A0A3Q0DCQ1</accession>
<dbReference type="RefSeq" id="XP_021561814.1">
    <property type="nucleotide sequence ID" value="XM_021706139.1"/>
</dbReference>
<organism evidence="3 4">
    <name type="scientific">Carlito syrichta</name>
    <name type="common">Philippine tarsier</name>
    <name type="synonym">Tarsius syrichta</name>
    <dbReference type="NCBI Taxonomy" id="1868482"/>
    <lineage>
        <taxon>Eukaryota</taxon>
        <taxon>Metazoa</taxon>
        <taxon>Chordata</taxon>
        <taxon>Craniata</taxon>
        <taxon>Vertebrata</taxon>
        <taxon>Euteleostomi</taxon>
        <taxon>Mammalia</taxon>
        <taxon>Eutheria</taxon>
        <taxon>Euarchontoglires</taxon>
        <taxon>Primates</taxon>
        <taxon>Haplorrhini</taxon>
        <taxon>Tarsiiformes</taxon>
        <taxon>Tarsiidae</taxon>
        <taxon>Carlito</taxon>
    </lineage>
</organism>
<feature type="chain" id="PRO_5018324878" evidence="2">
    <location>
        <begin position="22"/>
        <end position="94"/>
    </location>
</feature>
<evidence type="ECO:0000313" key="4">
    <source>
        <dbReference type="RefSeq" id="XP_021561814.1"/>
    </source>
</evidence>
<evidence type="ECO:0000256" key="1">
    <source>
        <dbReference type="SAM" id="MobiDB-lite"/>
    </source>
</evidence>
<evidence type="ECO:0000256" key="2">
    <source>
        <dbReference type="SAM" id="SignalP"/>
    </source>
</evidence>
<sequence>MSLRLCGLLFLLASLVPSGICIFGNDGVEVRTCIKLEGLCFFGCPMGWKWVAYCHNVLSCCIRLTASIPPQSREPWEDKRVETDKMKKVNSSKT</sequence>
<dbReference type="Pfam" id="PF17333">
    <property type="entry name" value="DEFB136"/>
    <property type="match status" value="1"/>
</dbReference>
<name>A0A3Q0DCQ1_CARSF</name>
<feature type="compositionally biased region" description="Basic and acidic residues" evidence="1">
    <location>
        <begin position="74"/>
        <end position="87"/>
    </location>
</feature>
<dbReference type="PANTHER" id="PTHR39413:SF1">
    <property type="entry name" value="DEFENSIN BETA 136"/>
    <property type="match status" value="1"/>
</dbReference>
<keyword evidence="3" id="KW-1185">Reference proteome</keyword>
<dbReference type="KEGG" id="csyr:110594417"/>
<evidence type="ECO:0000313" key="3">
    <source>
        <dbReference type="Proteomes" id="UP000189704"/>
    </source>
</evidence>
<gene>
    <name evidence="4" type="primary">DEFB136</name>
</gene>
<dbReference type="AlphaFoldDB" id="A0A3Q0DCQ1"/>
<keyword evidence="2" id="KW-0732">Signal</keyword>
<protein>
    <submittedName>
        <fullName evidence="4">Beta-defensin 136</fullName>
    </submittedName>
</protein>
<dbReference type="OrthoDB" id="9829371at2759"/>
<reference evidence="4" key="1">
    <citation type="submission" date="2025-08" db="UniProtKB">
        <authorList>
            <consortium name="RefSeq"/>
        </authorList>
    </citation>
    <scope>IDENTIFICATION</scope>
</reference>
<dbReference type="CTD" id="613210"/>
<dbReference type="Proteomes" id="UP000189704">
    <property type="component" value="Unplaced"/>
</dbReference>
<dbReference type="STRING" id="1868482.ENSTSYP00000022472"/>
<dbReference type="PANTHER" id="PTHR39413">
    <property type="entry name" value="BETA-DEFENSIN 136"/>
    <property type="match status" value="1"/>
</dbReference>
<dbReference type="GO" id="GO:0001530">
    <property type="term" value="F:lipopolysaccharide binding"/>
    <property type="evidence" value="ECO:0007669"/>
    <property type="project" value="TreeGrafter"/>
</dbReference>